<dbReference type="SUPFAM" id="SSF51735">
    <property type="entry name" value="NAD(P)-binding Rossmann-fold domains"/>
    <property type="match status" value="1"/>
</dbReference>
<protein>
    <submittedName>
        <fullName evidence="2">Oxidoreductase</fullName>
    </submittedName>
</protein>
<feature type="transmembrane region" description="Helical" evidence="1">
    <location>
        <begin position="151"/>
        <end position="169"/>
    </location>
</feature>
<dbReference type="Proteomes" id="UP001063166">
    <property type="component" value="Unassembled WGS sequence"/>
</dbReference>
<reference evidence="2" key="1">
    <citation type="submission" date="2022-07" db="EMBL/GenBank/DDBJ databases">
        <title>The genome of Lyophyllum shimeji provides insight into the initial evolution of ectomycorrhizal fungal genome.</title>
        <authorList>
            <person name="Kobayashi Y."/>
            <person name="Shibata T."/>
            <person name="Hirakawa H."/>
            <person name="Shigenobu S."/>
            <person name="Nishiyama T."/>
            <person name="Yamada A."/>
            <person name="Hasebe M."/>
            <person name="Kawaguchi M."/>
        </authorList>
    </citation>
    <scope>NUCLEOTIDE SEQUENCE</scope>
    <source>
        <strain evidence="2">AT787</strain>
    </source>
</reference>
<dbReference type="Gene3D" id="3.40.50.720">
    <property type="entry name" value="NAD(P)-binding Rossmann-like Domain"/>
    <property type="match status" value="1"/>
</dbReference>
<dbReference type="Pfam" id="PF00106">
    <property type="entry name" value="adh_short"/>
    <property type="match status" value="1"/>
</dbReference>
<keyword evidence="3" id="KW-1185">Reference proteome</keyword>
<feature type="transmembrane region" description="Helical" evidence="1">
    <location>
        <begin position="6"/>
        <end position="25"/>
    </location>
</feature>
<evidence type="ECO:0000256" key="1">
    <source>
        <dbReference type="SAM" id="Phobius"/>
    </source>
</evidence>
<evidence type="ECO:0000313" key="3">
    <source>
        <dbReference type="Proteomes" id="UP001063166"/>
    </source>
</evidence>
<evidence type="ECO:0000313" key="2">
    <source>
        <dbReference type="EMBL" id="GLB33874.1"/>
    </source>
</evidence>
<accession>A0A9P3PE14</accession>
<dbReference type="InterPro" id="IPR036291">
    <property type="entry name" value="NAD(P)-bd_dom_sf"/>
</dbReference>
<dbReference type="OrthoDB" id="10267115at2759"/>
<dbReference type="GO" id="GO:0006666">
    <property type="term" value="P:3-keto-sphinganine metabolic process"/>
    <property type="evidence" value="ECO:0007669"/>
    <property type="project" value="TreeGrafter"/>
</dbReference>
<keyword evidence="1" id="KW-0472">Membrane</keyword>
<proteinExistence type="predicted"/>
<keyword evidence="1" id="KW-0812">Transmembrane</keyword>
<dbReference type="GO" id="GO:0030148">
    <property type="term" value="P:sphingolipid biosynthetic process"/>
    <property type="evidence" value="ECO:0007669"/>
    <property type="project" value="TreeGrafter"/>
</dbReference>
<dbReference type="PANTHER" id="PTHR43550:SF3">
    <property type="entry name" value="3-KETODIHYDROSPHINGOSINE REDUCTASE"/>
    <property type="match status" value="1"/>
</dbReference>
<dbReference type="AlphaFoldDB" id="A0A9P3PE14"/>
<dbReference type="PRINTS" id="PR00081">
    <property type="entry name" value="GDHRDH"/>
</dbReference>
<dbReference type="PANTHER" id="PTHR43550">
    <property type="entry name" value="3-KETODIHYDROSPHINGOSINE REDUCTASE"/>
    <property type="match status" value="1"/>
</dbReference>
<sequence length="321" mass="35281">MVAPALSTTVAFDILTFITAIWAMLSRKKWDPRGEKGADVSIVARNEERLQKALEQMENARQTPNQVLKTYSFALNHASSSSAAFDAACNGNGGKCPDAVFLCAGASRPGFFVEEDEASLRQGMDNGYWVQAWSALAAAKRTAKDRSPGKIVFVSSVLGYMSIIGYSSYSPAKHALRGLAETLRSELLLYSVAVHIFFPGTIYSPGYIEENKSKPKITLKIEESDEGMQPDEAAQRLLHGVQEGHFHISADFLGNLFRSSTSGASPHNNVLTDIVYSFIGRIGLAFWRRGVDASILGHRAEHEDYLTRKRFFNSKVMGTSQ</sequence>
<dbReference type="GO" id="GO:0047560">
    <property type="term" value="F:3-dehydrosphinganine reductase activity"/>
    <property type="evidence" value="ECO:0007669"/>
    <property type="project" value="TreeGrafter"/>
</dbReference>
<keyword evidence="1" id="KW-1133">Transmembrane helix</keyword>
<organism evidence="2 3">
    <name type="scientific">Lyophyllum shimeji</name>
    <name type="common">Hon-shimeji</name>
    <name type="synonym">Tricholoma shimeji</name>
    <dbReference type="NCBI Taxonomy" id="47721"/>
    <lineage>
        <taxon>Eukaryota</taxon>
        <taxon>Fungi</taxon>
        <taxon>Dikarya</taxon>
        <taxon>Basidiomycota</taxon>
        <taxon>Agaricomycotina</taxon>
        <taxon>Agaricomycetes</taxon>
        <taxon>Agaricomycetidae</taxon>
        <taxon>Agaricales</taxon>
        <taxon>Tricholomatineae</taxon>
        <taxon>Lyophyllaceae</taxon>
        <taxon>Lyophyllum</taxon>
    </lineage>
</organism>
<comment type="caution">
    <text evidence="2">The sequence shown here is derived from an EMBL/GenBank/DDBJ whole genome shotgun (WGS) entry which is preliminary data.</text>
</comment>
<gene>
    <name evidence="2" type="primary">TSC10</name>
    <name evidence="2" type="ORF">LshimejAT787_0107580</name>
</gene>
<dbReference type="GO" id="GO:0005789">
    <property type="term" value="C:endoplasmic reticulum membrane"/>
    <property type="evidence" value="ECO:0007669"/>
    <property type="project" value="TreeGrafter"/>
</dbReference>
<name>A0A9P3PE14_LYOSH</name>
<dbReference type="EMBL" id="BRPK01000001">
    <property type="protein sequence ID" value="GLB33874.1"/>
    <property type="molecule type" value="Genomic_DNA"/>
</dbReference>
<feature type="transmembrane region" description="Helical" evidence="1">
    <location>
        <begin position="189"/>
        <end position="208"/>
    </location>
</feature>
<dbReference type="InterPro" id="IPR002347">
    <property type="entry name" value="SDR_fam"/>
</dbReference>